<keyword evidence="10" id="KW-1185">Reference proteome</keyword>
<dbReference type="STRING" id="4537.A0A0E0MLE1"/>
<feature type="transmembrane region" description="Helical" evidence="7">
    <location>
        <begin position="181"/>
        <end position="205"/>
    </location>
</feature>
<evidence type="ECO:0000313" key="10">
    <source>
        <dbReference type="Proteomes" id="UP000026962"/>
    </source>
</evidence>
<dbReference type="AlphaFoldDB" id="A0A0E0MLE1"/>
<evidence type="ECO:0000256" key="3">
    <source>
        <dbReference type="ARBA" id="ARBA00022737"/>
    </source>
</evidence>
<feature type="transmembrane region" description="Helical" evidence="7">
    <location>
        <begin position="143"/>
        <end position="161"/>
    </location>
</feature>
<dbReference type="InterPro" id="IPR026961">
    <property type="entry name" value="PGG_dom"/>
</dbReference>
<dbReference type="Pfam" id="PF13962">
    <property type="entry name" value="PGG"/>
    <property type="match status" value="1"/>
</dbReference>
<proteinExistence type="predicted"/>
<keyword evidence="5" id="KW-0040">ANK repeat</keyword>
<evidence type="ECO:0000256" key="5">
    <source>
        <dbReference type="ARBA" id="ARBA00023043"/>
    </source>
</evidence>
<dbReference type="Gene3D" id="1.25.40.20">
    <property type="entry name" value="Ankyrin repeat-containing domain"/>
    <property type="match status" value="1"/>
</dbReference>
<dbReference type="GO" id="GO:0005886">
    <property type="term" value="C:plasma membrane"/>
    <property type="evidence" value="ECO:0007669"/>
    <property type="project" value="TreeGrafter"/>
</dbReference>
<dbReference type="HOGENOM" id="CLU_000134_36_1_1"/>
<evidence type="ECO:0000259" key="8">
    <source>
        <dbReference type="Pfam" id="PF13962"/>
    </source>
</evidence>
<keyword evidence="4 7" id="KW-1133">Transmembrane helix</keyword>
<reference evidence="9" key="2">
    <citation type="submission" date="2018-05" db="EMBL/GenBank/DDBJ databases">
        <title>OpunRS2 (Oryza punctata Reference Sequence Version 2).</title>
        <authorList>
            <person name="Zhang J."/>
            <person name="Kudrna D."/>
            <person name="Lee S."/>
            <person name="Talag J."/>
            <person name="Welchert J."/>
            <person name="Wing R.A."/>
        </authorList>
    </citation>
    <scope>NUCLEOTIDE SEQUENCE [LARGE SCALE GENOMIC DNA]</scope>
</reference>
<name>A0A0E0MLE1_ORYPU</name>
<evidence type="ECO:0000256" key="1">
    <source>
        <dbReference type="ARBA" id="ARBA00004141"/>
    </source>
</evidence>
<evidence type="ECO:0000256" key="4">
    <source>
        <dbReference type="ARBA" id="ARBA00022989"/>
    </source>
</evidence>
<dbReference type="EnsemblPlants" id="OPUNC12G07940.1">
    <property type="protein sequence ID" value="OPUNC12G07940.1"/>
    <property type="gene ID" value="OPUNC12G07940"/>
</dbReference>
<feature type="domain" description="PGG" evidence="8">
    <location>
        <begin position="101"/>
        <end position="204"/>
    </location>
</feature>
<dbReference type="InterPro" id="IPR036770">
    <property type="entry name" value="Ankyrin_rpt-contain_sf"/>
</dbReference>
<dbReference type="PANTHER" id="PTHR24186:SF50">
    <property type="entry name" value="ANKYRIN REPEAT-CONTAINING PROTEIN ITN1-LIKE ISOFORM X1"/>
    <property type="match status" value="1"/>
</dbReference>
<sequence>MQDKDGNTALHLAIQGQATCLLIFCALFGNREVHLNLTNHNGHTPLDQSRSMLPRGTEELINQALEQVGSQHRQDRWDHIQEIYDRSVVSPEDQAKEPENVKDLTQTSVLIATVTFGAMFAPPGGYRADDHPDGGTPILARSYIFYAFMMANTLASLHLLFDSYHRSPVFNLGTRGDNFLIIAFLMNNSVTCLTTAFALGAYMVLPPVDNKIAVVQSVS</sequence>
<dbReference type="Gramene" id="OPUNC12G07940.1">
    <property type="protein sequence ID" value="OPUNC12G07940.1"/>
    <property type="gene ID" value="OPUNC12G07940"/>
</dbReference>
<accession>A0A0E0MLE1</accession>
<keyword evidence="6 7" id="KW-0472">Membrane</keyword>
<organism evidence="9">
    <name type="scientific">Oryza punctata</name>
    <name type="common">Red rice</name>
    <dbReference type="NCBI Taxonomy" id="4537"/>
    <lineage>
        <taxon>Eukaryota</taxon>
        <taxon>Viridiplantae</taxon>
        <taxon>Streptophyta</taxon>
        <taxon>Embryophyta</taxon>
        <taxon>Tracheophyta</taxon>
        <taxon>Spermatophyta</taxon>
        <taxon>Magnoliopsida</taxon>
        <taxon>Liliopsida</taxon>
        <taxon>Poales</taxon>
        <taxon>Poaceae</taxon>
        <taxon>BOP clade</taxon>
        <taxon>Oryzoideae</taxon>
        <taxon>Oryzeae</taxon>
        <taxon>Oryzinae</taxon>
        <taxon>Oryza</taxon>
    </lineage>
</organism>
<dbReference type="SUPFAM" id="SSF48403">
    <property type="entry name" value="Ankyrin repeat"/>
    <property type="match status" value="1"/>
</dbReference>
<evidence type="ECO:0000313" key="9">
    <source>
        <dbReference type="EnsemblPlants" id="OPUNC12G07940.1"/>
    </source>
</evidence>
<dbReference type="Proteomes" id="UP000026962">
    <property type="component" value="Chromosome 12"/>
</dbReference>
<keyword evidence="3" id="KW-0677">Repeat</keyword>
<evidence type="ECO:0000256" key="6">
    <source>
        <dbReference type="ARBA" id="ARBA00023136"/>
    </source>
</evidence>
<evidence type="ECO:0000256" key="7">
    <source>
        <dbReference type="SAM" id="Phobius"/>
    </source>
</evidence>
<comment type="subcellular location">
    <subcellularLocation>
        <location evidence="1">Membrane</location>
        <topology evidence="1">Multi-pass membrane protein</topology>
    </subcellularLocation>
</comment>
<evidence type="ECO:0000256" key="2">
    <source>
        <dbReference type="ARBA" id="ARBA00022692"/>
    </source>
</evidence>
<dbReference type="PANTHER" id="PTHR24186">
    <property type="entry name" value="PROTEIN PHOSPHATASE 1 REGULATORY SUBUNIT"/>
    <property type="match status" value="1"/>
</dbReference>
<reference evidence="9" key="1">
    <citation type="submission" date="2015-04" db="UniProtKB">
        <authorList>
            <consortium name="EnsemblPlants"/>
        </authorList>
    </citation>
    <scope>IDENTIFICATION</scope>
</reference>
<keyword evidence="2 7" id="KW-0812">Transmembrane</keyword>
<dbReference type="OMA" id="HNEREET"/>
<protein>
    <recommendedName>
        <fullName evidence="8">PGG domain-containing protein</fullName>
    </recommendedName>
</protein>